<accession>A0AAP3AMC0</accession>
<keyword evidence="1" id="KW-1133">Transmembrane helix</keyword>
<reference evidence="2" key="1">
    <citation type="submission" date="2022-10" db="EMBL/GenBank/DDBJ databases">
        <title>Sifting through the core-genome to identify putative cross-protective antigens against Riemerella anatipestifer.</title>
        <authorList>
            <person name="Zheng X."/>
            <person name="Zhang W."/>
        </authorList>
    </citation>
    <scope>NUCLEOTIDE SEQUENCE</scope>
    <source>
        <strain evidence="2">ZWRA178</strain>
    </source>
</reference>
<gene>
    <name evidence="2" type="ORF">OKE68_09590</name>
</gene>
<protein>
    <recommendedName>
        <fullName evidence="4">Signal peptidase</fullName>
    </recommendedName>
</protein>
<sequence length="83" mass="8961">MKIKLNLQNYIGKLTYLMLFLAGVWVNAQPTPPTAPPGGGVGAVGTGAPATPIDIYVLILSVIAVLMIFGYHFYTRRIRTQGI</sequence>
<evidence type="ECO:0000313" key="2">
    <source>
        <dbReference type="EMBL" id="MCW0524565.1"/>
    </source>
</evidence>
<dbReference type="EMBL" id="JAOZYT010000075">
    <property type="protein sequence ID" value="MCW0524565.1"/>
    <property type="molecule type" value="Genomic_DNA"/>
</dbReference>
<evidence type="ECO:0000313" key="3">
    <source>
        <dbReference type="Proteomes" id="UP001207440"/>
    </source>
</evidence>
<proteinExistence type="predicted"/>
<dbReference type="RefSeq" id="WP_064971055.1">
    <property type="nucleotide sequence ID" value="NZ_CP029760.1"/>
</dbReference>
<keyword evidence="1" id="KW-0812">Transmembrane</keyword>
<name>A0AAP3AMC0_RIEAN</name>
<feature type="transmembrane region" description="Helical" evidence="1">
    <location>
        <begin position="55"/>
        <end position="74"/>
    </location>
</feature>
<evidence type="ECO:0008006" key="4">
    <source>
        <dbReference type="Google" id="ProtNLM"/>
    </source>
</evidence>
<dbReference type="AlphaFoldDB" id="A0AAP3AMC0"/>
<comment type="caution">
    <text evidence="2">The sequence shown here is derived from an EMBL/GenBank/DDBJ whole genome shotgun (WGS) entry which is preliminary data.</text>
</comment>
<organism evidence="2 3">
    <name type="scientific">Riemerella anatipestifer</name>
    <name type="common">Moraxella anatipestifer</name>
    <dbReference type="NCBI Taxonomy" id="34085"/>
    <lineage>
        <taxon>Bacteria</taxon>
        <taxon>Pseudomonadati</taxon>
        <taxon>Bacteroidota</taxon>
        <taxon>Flavobacteriia</taxon>
        <taxon>Flavobacteriales</taxon>
        <taxon>Weeksellaceae</taxon>
        <taxon>Riemerella</taxon>
    </lineage>
</organism>
<dbReference type="Proteomes" id="UP001207440">
    <property type="component" value="Unassembled WGS sequence"/>
</dbReference>
<evidence type="ECO:0000256" key="1">
    <source>
        <dbReference type="SAM" id="Phobius"/>
    </source>
</evidence>
<keyword evidence="1" id="KW-0472">Membrane</keyword>